<dbReference type="AlphaFoldDB" id="A0A1L4FSN2"/>
<feature type="chain" id="PRO_5013381055" description="Lipoprotein" evidence="1">
    <location>
        <begin position="23"/>
        <end position="904"/>
    </location>
</feature>
<gene>
    <name evidence="2" type="ORF">BLA55_02945</name>
</gene>
<dbReference type="PROSITE" id="PS51257">
    <property type="entry name" value="PROKAR_LIPOPROTEIN"/>
    <property type="match status" value="1"/>
</dbReference>
<protein>
    <recommendedName>
        <fullName evidence="4">Lipoprotein</fullName>
    </recommendedName>
</protein>
<evidence type="ECO:0000313" key="2">
    <source>
        <dbReference type="EMBL" id="APJ38599.1"/>
    </source>
</evidence>
<evidence type="ECO:0008006" key="4">
    <source>
        <dbReference type="Google" id="ProtNLM"/>
    </source>
</evidence>
<reference evidence="3" key="1">
    <citation type="submission" date="2016-10" db="EMBL/GenBank/DDBJ databases">
        <authorList>
            <person name="Beylefeld A."/>
            <person name="Abolnik C."/>
        </authorList>
    </citation>
    <scope>NUCLEOTIDE SEQUENCE [LARGE SCALE GENOMIC DNA]</scope>
    <source>
        <strain evidence="3">B359_6</strain>
    </source>
</reference>
<dbReference type="OrthoDB" id="395154at2"/>
<sequence>MKFKNKILLPFFVGSLATLPLAVISCENKQTTLSTNLESFNLKYYSLDTSTMLDSRIDPNSKLEIASAAILFRNETISSPQYDKETQNVTKPGFYRYKLELASKIILTLKDKSVVEFDTDEIDSLDSQTNKAILKSSEPFEKLYSANQKSINSAYFEQSMKNAMKMQIEVRKNVYWSDTKGQKTQFRVSARDFWYSYLRSYYTGQFQRVRREHNGTLTEALASDAAARKRFNDQTDRFGALLFTNNQQFDINGINSTKFLEFDENFEAKNALENGKLTFEIKEENAVNNNFLDFWKIMFIKSLMFAAAPSEYINTLLKDDSDLNAEVKVNGQGIVRKIGTYYYGVNGWENNLYAGNYIPNSNKSNENKLVLEINDQYLNIGIIQNTKAPKVLEFIKGSITNDDQVSSFNNNKNLILDYSKLNDKEKELIQKDKVNINYYKEYKNAHSIGNTAFNITPAPNLKAGDNLVKVDYEAVAFNNNYAKLVYGATIEEIQQGFKGEFDSKKSISSGVFENASVAFRTLINAAINWQNLSELNTNLKSQLWLTNAAPDAKFNGIDQNESKYKTPRHAAELINKLIVINDLGDLVELQPETSNNFKSSNFDLIQRNMKELLDRFYQENNLAATEKIKWFIYNNRIWDIQEKKRANEIVNIIKELDTRLEPTLVIKENQKDIDSVIGSTNGNGNNSIAQNIVYNYEYDSLSPYLDKITHAIGLSPFALWYKFAELSDDNEVDQKLKKHFPMMVKFSQTLKAKITDGFIKWNEYYTGTEQNYRKLEWSDLPHLNSYEERMLYLRGELSGENDKKGWSYTGLGGVGYKWDIEKKEFVIDNIAEQSKFARYFVSISKNEELAELLRELNTWRSFNIDLDKSITSLDNRSILITHKNTEIVIPIYDVAYPQDYKITK</sequence>
<proteinExistence type="predicted"/>
<name>A0A1L4FSN2_9BACT</name>
<dbReference type="NCBIfam" id="NF045850">
    <property type="entry name" value="ABC_Mplas_LP"/>
    <property type="match status" value="1"/>
</dbReference>
<keyword evidence="1" id="KW-0732">Signal</keyword>
<dbReference type="KEGG" id="mpul:BLA55_02945"/>
<keyword evidence="3" id="KW-1185">Reference proteome</keyword>
<organism evidence="2 3">
    <name type="scientific">Mycoplasmopsis pullorum</name>
    <dbReference type="NCBI Taxonomy" id="48003"/>
    <lineage>
        <taxon>Bacteria</taxon>
        <taxon>Bacillati</taxon>
        <taxon>Mycoplasmatota</taxon>
        <taxon>Mycoplasmoidales</taxon>
        <taxon>Metamycoplasmataceae</taxon>
        <taxon>Mycoplasmopsis</taxon>
    </lineage>
</organism>
<accession>A0A1L4FSN2</accession>
<evidence type="ECO:0000313" key="3">
    <source>
        <dbReference type="Proteomes" id="UP000184322"/>
    </source>
</evidence>
<feature type="signal peptide" evidence="1">
    <location>
        <begin position="1"/>
        <end position="22"/>
    </location>
</feature>
<dbReference type="STRING" id="48003.BLA55_02945"/>
<evidence type="ECO:0000256" key="1">
    <source>
        <dbReference type="SAM" id="SignalP"/>
    </source>
</evidence>
<dbReference type="EMBL" id="CP017813">
    <property type="protein sequence ID" value="APJ38599.1"/>
    <property type="molecule type" value="Genomic_DNA"/>
</dbReference>
<dbReference type="RefSeq" id="WP_073372603.1">
    <property type="nucleotide sequence ID" value="NZ_CP017813.1"/>
</dbReference>
<dbReference type="Proteomes" id="UP000184322">
    <property type="component" value="Chromosome"/>
</dbReference>